<dbReference type="EMBL" id="RDQH01000331">
    <property type="protein sequence ID" value="RXH99449.1"/>
    <property type="molecule type" value="Genomic_DNA"/>
</dbReference>
<dbReference type="GO" id="GO:0046854">
    <property type="term" value="P:phosphatidylinositol phosphate biosynthetic process"/>
    <property type="evidence" value="ECO:0007669"/>
    <property type="project" value="InterPro"/>
</dbReference>
<evidence type="ECO:0000313" key="6">
    <source>
        <dbReference type="Proteomes" id="UP000290289"/>
    </source>
</evidence>
<keyword evidence="3 4" id="KW-0460">Magnesium</keyword>
<dbReference type="AlphaFoldDB" id="A0A498JU80"/>
<feature type="binding site" evidence="4">
    <location>
        <position position="159"/>
    </location>
    <ligand>
        <name>Mg(2+)</name>
        <dbReference type="ChEBI" id="CHEBI:18420"/>
        <label>1</label>
        <note>catalytic</note>
    </ligand>
</feature>
<dbReference type="PANTHER" id="PTHR20854:SF17">
    <property type="entry name" value="PHOSPHATASE IMPL1, CHLOROPLASTIC"/>
    <property type="match status" value="1"/>
</dbReference>
<comment type="cofactor">
    <cofactor evidence="4">
        <name>Mg(2+)</name>
        <dbReference type="ChEBI" id="CHEBI:18420"/>
    </cofactor>
</comment>
<keyword evidence="2 4" id="KW-0479">Metal-binding</keyword>
<evidence type="ECO:0000256" key="2">
    <source>
        <dbReference type="ARBA" id="ARBA00022723"/>
    </source>
</evidence>
<sequence length="221" mass="23979">MGRSLVFSPNLPLRISQIRRSNLPPNRPYYSLLLNSKQKLQHGFQRFGLSIAKPTRSLCTKAVFSEIPNPELYVKVGAKSTGPIPIGQLVGVVEKAAKTGSDGTTNFAHGYPSFAVSVGGRPVAAAVGVRRLSAAAVDMCHVALQIVEAHWEYRLKPWDTAAGVLIVEEAGGKVTCMDGGKFSVFDRSILVSNCVLHGMVSLLLYPESNYKTLLDKVELRL</sequence>
<dbReference type="InterPro" id="IPR000760">
    <property type="entry name" value="Inositol_monophosphatase-like"/>
</dbReference>
<dbReference type="GO" id="GO:0008934">
    <property type="term" value="F:inositol monophosphate 1-phosphatase activity"/>
    <property type="evidence" value="ECO:0007669"/>
    <property type="project" value="TreeGrafter"/>
</dbReference>
<dbReference type="Gene3D" id="3.40.190.80">
    <property type="match status" value="1"/>
</dbReference>
<dbReference type="Pfam" id="PF00459">
    <property type="entry name" value="Inositol_P"/>
    <property type="match status" value="1"/>
</dbReference>
<dbReference type="GO" id="GO:0006020">
    <property type="term" value="P:inositol metabolic process"/>
    <property type="evidence" value="ECO:0007669"/>
    <property type="project" value="TreeGrafter"/>
</dbReference>
<dbReference type="PANTHER" id="PTHR20854">
    <property type="entry name" value="INOSITOL MONOPHOSPHATASE"/>
    <property type="match status" value="1"/>
</dbReference>
<gene>
    <name evidence="5" type="ORF">DVH24_011774</name>
</gene>
<keyword evidence="6" id="KW-1185">Reference proteome</keyword>
<proteinExistence type="inferred from homology"/>
<dbReference type="GO" id="GO:0046872">
    <property type="term" value="F:metal ion binding"/>
    <property type="evidence" value="ECO:0007669"/>
    <property type="project" value="UniProtKB-KW"/>
</dbReference>
<dbReference type="STRING" id="3750.A0A498JU80"/>
<accession>A0A498JU80</accession>
<evidence type="ECO:0000256" key="4">
    <source>
        <dbReference type="PIRSR" id="PIRSR600760-2"/>
    </source>
</evidence>
<dbReference type="SUPFAM" id="SSF56655">
    <property type="entry name" value="Carbohydrate phosphatase"/>
    <property type="match status" value="1"/>
</dbReference>
<organism evidence="5 6">
    <name type="scientific">Malus domestica</name>
    <name type="common">Apple</name>
    <name type="synonym">Pyrus malus</name>
    <dbReference type="NCBI Taxonomy" id="3750"/>
    <lineage>
        <taxon>Eukaryota</taxon>
        <taxon>Viridiplantae</taxon>
        <taxon>Streptophyta</taxon>
        <taxon>Embryophyta</taxon>
        <taxon>Tracheophyta</taxon>
        <taxon>Spermatophyta</taxon>
        <taxon>Magnoliopsida</taxon>
        <taxon>eudicotyledons</taxon>
        <taxon>Gunneridae</taxon>
        <taxon>Pentapetalae</taxon>
        <taxon>rosids</taxon>
        <taxon>fabids</taxon>
        <taxon>Rosales</taxon>
        <taxon>Rosaceae</taxon>
        <taxon>Amygdaloideae</taxon>
        <taxon>Maleae</taxon>
        <taxon>Malus</taxon>
    </lineage>
</organism>
<evidence type="ECO:0000313" key="5">
    <source>
        <dbReference type="EMBL" id="RXH99449.1"/>
    </source>
</evidence>
<dbReference type="PROSITE" id="PS00630">
    <property type="entry name" value="IMP_2"/>
    <property type="match status" value="1"/>
</dbReference>
<protein>
    <recommendedName>
        <fullName evidence="7">Inositol monophosphatase</fullName>
    </recommendedName>
</protein>
<dbReference type="GO" id="GO:0007165">
    <property type="term" value="P:signal transduction"/>
    <property type="evidence" value="ECO:0007669"/>
    <property type="project" value="TreeGrafter"/>
</dbReference>
<dbReference type="InterPro" id="IPR020550">
    <property type="entry name" value="Inositol_monophosphatase_CS"/>
</dbReference>
<evidence type="ECO:0000256" key="1">
    <source>
        <dbReference type="ARBA" id="ARBA00009759"/>
    </source>
</evidence>
<dbReference type="Proteomes" id="UP000290289">
    <property type="component" value="Chromosome 5"/>
</dbReference>
<reference evidence="5 6" key="1">
    <citation type="submission" date="2018-10" db="EMBL/GenBank/DDBJ databases">
        <title>A high-quality apple genome assembly.</title>
        <authorList>
            <person name="Hu J."/>
        </authorList>
    </citation>
    <scope>NUCLEOTIDE SEQUENCE [LARGE SCALE GENOMIC DNA]</scope>
    <source>
        <strain evidence="6">cv. HFTH1</strain>
        <tissue evidence="5">Young leaf</tissue>
    </source>
</reference>
<comment type="caution">
    <text evidence="5">The sequence shown here is derived from an EMBL/GenBank/DDBJ whole genome shotgun (WGS) entry which is preliminary data.</text>
</comment>
<comment type="similarity">
    <text evidence="1">Belongs to the inositol monophosphatase superfamily.</text>
</comment>
<evidence type="ECO:0008006" key="7">
    <source>
        <dbReference type="Google" id="ProtNLM"/>
    </source>
</evidence>
<evidence type="ECO:0000256" key="3">
    <source>
        <dbReference type="ARBA" id="ARBA00022842"/>
    </source>
</evidence>
<name>A0A498JU80_MALDO</name>